<name>A0AAV6YK86_ENGPU</name>
<keyword evidence="2" id="KW-1185">Reference proteome</keyword>
<dbReference type="Proteomes" id="UP000824782">
    <property type="component" value="Unassembled WGS sequence"/>
</dbReference>
<comment type="caution">
    <text evidence="1">The sequence shown here is derived from an EMBL/GenBank/DDBJ whole genome shotgun (WGS) entry which is preliminary data.</text>
</comment>
<dbReference type="EMBL" id="WNYA01077724">
    <property type="protein sequence ID" value="KAG8535125.1"/>
    <property type="molecule type" value="Genomic_DNA"/>
</dbReference>
<organism evidence="1 2">
    <name type="scientific">Engystomops pustulosus</name>
    <name type="common">Tungara frog</name>
    <name type="synonym">Physalaemus pustulosus</name>
    <dbReference type="NCBI Taxonomy" id="76066"/>
    <lineage>
        <taxon>Eukaryota</taxon>
        <taxon>Metazoa</taxon>
        <taxon>Chordata</taxon>
        <taxon>Craniata</taxon>
        <taxon>Vertebrata</taxon>
        <taxon>Euteleostomi</taxon>
        <taxon>Amphibia</taxon>
        <taxon>Batrachia</taxon>
        <taxon>Anura</taxon>
        <taxon>Neobatrachia</taxon>
        <taxon>Hyloidea</taxon>
        <taxon>Leptodactylidae</taxon>
        <taxon>Leiuperinae</taxon>
        <taxon>Engystomops</taxon>
    </lineage>
</organism>
<evidence type="ECO:0000313" key="1">
    <source>
        <dbReference type="EMBL" id="KAG8535125.1"/>
    </source>
</evidence>
<gene>
    <name evidence="1" type="ORF">GDO81_029376</name>
</gene>
<reference evidence="1" key="1">
    <citation type="thesis" date="2020" institute="ProQuest LLC" country="789 East Eisenhower Parkway, Ann Arbor, MI, USA">
        <title>Comparative Genomics and Chromosome Evolution.</title>
        <authorList>
            <person name="Mudd A.B."/>
        </authorList>
    </citation>
    <scope>NUCLEOTIDE SEQUENCE</scope>
    <source>
        <strain evidence="1">237g6f4</strain>
        <tissue evidence="1">Blood</tissue>
    </source>
</reference>
<accession>A0AAV6YK86</accession>
<protein>
    <submittedName>
        <fullName evidence="1">Uncharacterized protein</fullName>
    </submittedName>
</protein>
<dbReference type="AlphaFoldDB" id="A0AAV6YK86"/>
<proteinExistence type="predicted"/>
<sequence>MSVVGRQDLDKVELEEMFRIGDRSSLGVGNHTVCQSCNDRSLEDLKGEYIFTVPYEALNHIIDTMLTAVINVDYLTWTAAGAPAP</sequence>
<evidence type="ECO:0000313" key="2">
    <source>
        <dbReference type="Proteomes" id="UP000824782"/>
    </source>
</evidence>